<comment type="caution">
    <text evidence="4">The sequence shown here is derived from an EMBL/GenBank/DDBJ whole genome shotgun (WGS) entry which is preliminary data.</text>
</comment>
<keyword evidence="1" id="KW-0106">Calcium</keyword>
<feature type="region of interest" description="Disordered" evidence="2">
    <location>
        <begin position="43"/>
        <end position="162"/>
    </location>
</feature>
<protein>
    <recommendedName>
        <fullName evidence="3">EF-hand domain-containing protein</fullName>
    </recommendedName>
</protein>
<dbReference type="Proteomes" id="UP000037460">
    <property type="component" value="Unassembled WGS sequence"/>
</dbReference>
<dbReference type="InterPro" id="IPR002048">
    <property type="entry name" value="EF_hand_dom"/>
</dbReference>
<proteinExistence type="predicted"/>
<dbReference type="PROSITE" id="PS00018">
    <property type="entry name" value="EF_HAND_1"/>
    <property type="match status" value="1"/>
</dbReference>
<feature type="compositionally biased region" description="Polar residues" evidence="2">
    <location>
        <begin position="120"/>
        <end position="133"/>
    </location>
</feature>
<evidence type="ECO:0000256" key="2">
    <source>
        <dbReference type="SAM" id="MobiDB-lite"/>
    </source>
</evidence>
<dbReference type="Gene3D" id="1.10.238.10">
    <property type="entry name" value="EF-hand"/>
    <property type="match status" value="1"/>
</dbReference>
<dbReference type="InterPro" id="IPR018247">
    <property type="entry name" value="EF_Hand_1_Ca_BS"/>
</dbReference>
<dbReference type="InterPro" id="IPR011992">
    <property type="entry name" value="EF-hand-dom_pair"/>
</dbReference>
<sequence length="393" mass="41865">MAGAQHQGKPFSSFVVATAQESWFNDYGRAAFFTEAPDKADQEIAASLASTSSQSTSASPQRARSSLPNQSPQRAKSLSASPLKASGQVALATTGRGIQQADQSGAYSPQRAPFTKHPALSSSSSTRHQSGKQSKVALPKWLDQDGDGQLTQKDLARRPEVETPDPYRAAAARARRVQQELRETQSFRHAAGGDGKINATELQVILGLDTIEEAAEIIARLDADGNGDLDLNEASDLLSLRAKLNAAEGADSPTKSEAEQARAAARAAATMARKVQVDVQTFVERLSPPRPAKSAAKVTPGASTSGTAAPETAISRTEALSGQHVTKAVFRLRNMQGNMIWRIGKMSTTEPPTIEGDPIAEYYVDKEMPEAEAVAKGFLPFKSTPMQETVYTG</sequence>
<feature type="compositionally biased region" description="Low complexity" evidence="2">
    <location>
        <begin position="75"/>
        <end position="86"/>
    </location>
</feature>
<dbReference type="EMBL" id="JWZX01003080">
    <property type="protein sequence ID" value="KOO24565.1"/>
    <property type="molecule type" value="Genomic_DNA"/>
</dbReference>
<dbReference type="SUPFAM" id="SSF47473">
    <property type="entry name" value="EF-hand"/>
    <property type="match status" value="1"/>
</dbReference>
<dbReference type="GO" id="GO:0005509">
    <property type="term" value="F:calcium ion binding"/>
    <property type="evidence" value="ECO:0007669"/>
    <property type="project" value="InterPro"/>
</dbReference>
<feature type="region of interest" description="Disordered" evidence="2">
    <location>
        <begin position="290"/>
        <end position="310"/>
    </location>
</feature>
<dbReference type="PROSITE" id="PS50222">
    <property type="entry name" value="EF_HAND_2"/>
    <property type="match status" value="1"/>
</dbReference>
<name>A0A0M0JDM1_9EUKA</name>
<feature type="compositionally biased region" description="Low complexity" evidence="2">
    <location>
        <begin position="45"/>
        <end position="66"/>
    </location>
</feature>
<evidence type="ECO:0000313" key="4">
    <source>
        <dbReference type="EMBL" id="KOO24565.1"/>
    </source>
</evidence>
<accession>A0A0M0JDM1</accession>
<gene>
    <name evidence="4" type="ORF">Ctob_003056</name>
</gene>
<organism evidence="4 5">
    <name type="scientific">Chrysochromulina tobinii</name>
    <dbReference type="NCBI Taxonomy" id="1460289"/>
    <lineage>
        <taxon>Eukaryota</taxon>
        <taxon>Haptista</taxon>
        <taxon>Haptophyta</taxon>
        <taxon>Prymnesiophyceae</taxon>
        <taxon>Prymnesiales</taxon>
        <taxon>Chrysochromulinaceae</taxon>
        <taxon>Chrysochromulina</taxon>
    </lineage>
</organism>
<dbReference type="AlphaFoldDB" id="A0A0M0JDM1"/>
<feature type="compositionally biased region" description="Polar residues" evidence="2">
    <location>
        <begin position="96"/>
        <end position="107"/>
    </location>
</feature>
<evidence type="ECO:0000256" key="1">
    <source>
        <dbReference type="ARBA" id="ARBA00022837"/>
    </source>
</evidence>
<dbReference type="CDD" id="cd00051">
    <property type="entry name" value="EFh"/>
    <property type="match status" value="1"/>
</dbReference>
<feature type="domain" description="EF-hand" evidence="3">
    <location>
        <begin position="209"/>
        <end position="244"/>
    </location>
</feature>
<evidence type="ECO:0000313" key="5">
    <source>
        <dbReference type="Proteomes" id="UP000037460"/>
    </source>
</evidence>
<reference evidence="5" key="1">
    <citation type="journal article" date="2015" name="PLoS Genet.">
        <title>Genome Sequence and Transcriptome Analyses of Chrysochromulina tobin: Metabolic Tools for Enhanced Algal Fitness in the Prominent Order Prymnesiales (Haptophyceae).</title>
        <authorList>
            <person name="Hovde B.T."/>
            <person name="Deodato C.R."/>
            <person name="Hunsperger H.M."/>
            <person name="Ryken S.A."/>
            <person name="Yost W."/>
            <person name="Jha R.K."/>
            <person name="Patterson J."/>
            <person name="Monnat R.J. Jr."/>
            <person name="Barlow S.B."/>
            <person name="Starkenburg S.R."/>
            <person name="Cattolico R.A."/>
        </authorList>
    </citation>
    <scope>NUCLEOTIDE SEQUENCE</scope>
    <source>
        <strain evidence="5">CCMP291</strain>
    </source>
</reference>
<evidence type="ECO:0000259" key="3">
    <source>
        <dbReference type="PROSITE" id="PS50222"/>
    </source>
</evidence>
<keyword evidence="5" id="KW-1185">Reference proteome</keyword>